<comment type="subcellular location">
    <subcellularLocation>
        <location evidence="1">Membrane</location>
        <topology evidence="1">Multi-pass membrane protein</topology>
    </subcellularLocation>
</comment>
<dbReference type="InterPro" id="IPR001129">
    <property type="entry name" value="Membr-assoc_MAPEG"/>
</dbReference>
<evidence type="ECO:0000256" key="1">
    <source>
        <dbReference type="ARBA" id="ARBA00004141"/>
    </source>
</evidence>
<dbReference type="AlphaFoldDB" id="A0A5C3M707"/>
<accession>A0A5C3M707</accession>
<dbReference type="PANTHER" id="PTHR10250">
    <property type="entry name" value="MICROSOMAL GLUTATHIONE S-TRANSFERASE"/>
    <property type="match status" value="1"/>
</dbReference>
<dbReference type="GO" id="GO:0005783">
    <property type="term" value="C:endoplasmic reticulum"/>
    <property type="evidence" value="ECO:0007669"/>
    <property type="project" value="TreeGrafter"/>
</dbReference>
<dbReference type="Pfam" id="PF01124">
    <property type="entry name" value="MAPEG"/>
    <property type="match status" value="1"/>
</dbReference>
<evidence type="ECO:0000256" key="5">
    <source>
        <dbReference type="SAM" id="Phobius"/>
    </source>
</evidence>
<dbReference type="GO" id="GO:0004364">
    <property type="term" value="F:glutathione transferase activity"/>
    <property type="evidence" value="ECO:0007669"/>
    <property type="project" value="TreeGrafter"/>
</dbReference>
<evidence type="ECO:0000256" key="4">
    <source>
        <dbReference type="ARBA" id="ARBA00023136"/>
    </source>
</evidence>
<keyword evidence="3 5" id="KW-1133">Transmembrane helix</keyword>
<evidence type="ECO:0008006" key="8">
    <source>
        <dbReference type="Google" id="ProtNLM"/>
    </source>
</evidence>
<dbReference type="InterPro" id="IPR050997">
    <property type="entry name" value="MAPEG"/>
</dbReference>
<proteinExistence type="predicted"/>
<dbReference type="GO" id="GO:0004602">
    <property type="term" value="F:glutathione peroxidase activity"/>
    <property type="evidence" value="ECO:0007669"/>
    <property type="project" value="TreeGrafter"/>
</dbReference>
<dbReference type="InterPro" id="IPR023352">
    <property type="entry name" value="MAPEG-like_dom_sf"/>
</dbReference>
<reference evidence="6 7" key="1">
    <citation type="journal article" date="2019" name="Nat. Ecol. Evol.">
        <title>Megaphylogeny resolves global patterns of mushroom evolution.</title>
        <authorList>
            <person name="Varga T."/>
            <person name="Krizsan K."/>
            <person name="Foldi C."/>
            <person name="Dima B."/>
            <person name="Sanchez-Garcia M."/>
            <person name="Sanchez-Ramirez S."/>
            <person name="Szollosi G.J."/>
            <person name="Szarkandi J.G."/>
            <person name="Papp V."/>
            <person name="Albert L."/>
            <person name="Andreopoulos W."/>
            <person name="Angelini C."/>
            <person name="Antonin V."/>
            <person name="Barry K.W."/>
            <person name="Bougher N.L."/>
            <person name="Buchanan P."/>
            <person name="Buyck B."/>
            <person name="Bense V."/>
            <person name="Catcheside P."/>
            <person name="Chovatia M."/>
            <person name="Cooper J."/>
            <person name="Damon W."/>
            <person name="Desjardin D."/>
            <person name="Finy P."/>
            <person name="Geml J."/>
            <person name="Haridas S."/>
            <person name="Hughes K."/>
            <person name="Justo A."/>
            <person name="Karasinski D."/>
            <person name="Kautmanova I."/>
            <person name="Kiss B."/>
            <person name="Kocsube S."/>
            <person name="Kotiranta H."/>
            <person name="LaButti K.M."/>
            <person name="Lechner B.E."/>
            <person name="Liimatainen K."/>
            <person name="Lipzen A."/>
            <person name="Lukacs Z."/>
            <person name="Mihaltcheva S."/>
            <person name="Morgado L.N."/>
            <person name="Niskanen T."/>
            <person name="Noordeloos M.E."/>
            <person name="Ohm R.A."/>
            <person name="Ortiz-Santana B."/>
            <person name="Ovrebo C."/>
            <person name="Racz N."/>
            <person name="Riley R."/>
            <person name="Savchenko A."/>
            <person name="Shiryaev A."/>
            <person name="Soop K."/>
            <person name="Spirin V."/>
            <person name="Szebenyi C."/>
            <person name="Tomsovsky M."/>
            <person name="Tulloss R.E."/>
            <person name="Uehling J."/>
            <person name="Grigoriev I.V."/>
            <person name="Vagvolgyi C."/>
            <person name="Papp T."/>
            <person name="Martin F.M."/>
            <person name="Miettinen O."/>
            <person name="Hibbett D.S."/>
            <person name="Nagy L.G."/>
        </authorList>
    </citation>
    <scope>NUCLEOTIDE SEQUENCE [LARGE SCALE GENOMIC DNA]</scope>
    <source>
        <strain evidence="6 7">CBS 166.37</strain>
    </source>
</reference>
<feature type="transmembrane region" description="Helical" evidence="5">
    <location>
        <begin position="123"/>
        <end position="149"/>
    </location>
</feature>
<protein>
    <recommendedName>
        <fullName evidence="8">Membrane-associated proteins in eicosanoid and glutathione metabolism</fullName>
    </recommendedName>
</protein>
<keyword evidence="7" id="KW-1185">Reference proteome</keyword>
<organism evidence="6 7">
    <name type="scientific">Crucibulum laeve</name>
    <dbReference type="NCBI Taxonomy" id="68775"/>
    <lineage>
        <taxon>Eukaryota</taxon>
        <taxon>Fungi</taxon>
        <taxon>Dikarya</taxon>
        <taxon>Basidiomycota</taxon>
        <taxon>Agaricomycotina</taxon>
        <taxon>Agaricomycetes</taxon>
        <taxon>Agaricomycetidae</taxon>
        <taxon>Agaricales</taxon>
        <taxon>Agaricineae</taxon>
        <taxon>Nidulariaceae</taxon>
        <taxon>Crucibulum</taxon>
    </lineage>
</organism>
<keyword evidence="2 5" id="KW-0812">Transmembrane</keyword>
<evidence type="ECO:0000256" key="3">
    <source>
        <dbReference type="ARBA" id="ARBA00022989"/>
    </source>
</evidence>
<evidence type="ECO:0000313" key="7">
    <source>
        <dbReference type="Proteomes" id="UP000308652"/>
    </source>
</evidence>
<dbReference type="GO" id="GO:0005635">
    <property type="term" value="C:nuclear envelope"/>
    <property type="evidence" value="ECO:0007669"/>
    <property type="project" value="TreeGrafter"/>
</dbReference>
<dbReference type="Proteomes" id="UP000308652">
    <property type="component" value="Unassembled WGS sequence"/>
</dbReference>
<gene>
    <name evidence="6" type="ORF">BDQ12DRAFT_686077</name>
</gene>
<keyword evidence="4 5" id="KW-0472">Membrane</keyword>
<sequence length="156" mass="16999">MSLAVAIPEGYQYVGAALLSTAWLLLGQGVVVSRFRGRAGVQYPQLYAEKSEADSKKEAYLFNCAQRAHQNTLENIPIIFITTIISGLKFPVLSAAACAYWTLARISYTRGYVTGDPKKRGTTLYRLSYIGLLGLILNSTYVAGGWVLAGISNIKL</sequence>
<evidence type="ECO:0000313" key="6">
    <source>
        <dbReference type="EMBL" id="TFK36911.1"/>
    </source>
</evidence>
<evidence type="ECO:0000256" key="2">
    <source>
        <dbReference type="ARBA" id="ARBA00022692"/>
    </source>
</evidence>
<dbReference type="SUPFAM" id="SSF161084">
    <property type="entry name" value="MAPEG domain-like"/>
    <property type="match status" value="1"/>
</dbReference>
<dbReference type="EMBL" id="ML213611">
    <property type="protein sequence ID" value="TFK36911.1"/>
    <property type="molecule type" value="Genomic_DNA"/>
</dbReference>
<name>A0A5C3M707_9AGAR</name>
<dbReference type="OrthoDB" id="410651at2759"/>
<dbReference type="Gene3D" id="1.20.120.550">
    <property type="entry name" value="Membrane associated eicosanoid/glutathione metabolism-like domain"/>
    <property type="match status" value="1"/>
</dbReference>
<feature type="transmembrane region" description="Helical" evidence="5">
    <location>
        <begin position="12"/>
        <end position="32"/>
    </location>
</feature>
<dbReference type="PANTHER" id="PTHR10250:SF26">
    <property type="entry name" value="GLUTATHIONE S-TRANSFERASE 3, MITOCHONDRIAL"/>
    <property type="match status" value="1"/>
</dbReference>
<dbReference type="STRING" id="68775.A0A5C3M707"/>
<dbReference type="GO" id="GO:0016020">
    <property type="term" value="C:membrane"/>
    <property type="evidence" value="ECO:0007669"/>
    <property type="project" value="UniProtKB-SubCell"/>
</dbReference>